<protein>
    <submittedName>
        <fullName evidence="3">Transporter</fullName>
    </submittedName>
</protein>
<dbReference type="Proteomes" id="UP001642900">
    <property type="component" value="Unassembled WGS sequence"/>
</dbReference>
<feature type="transmembrane region" description="Helical" evidence="1">
    <location>
        <begin position="393"/>
        <end position="426"/>
    </location>
</feature>
<dbReference type="AlphaFoldDB" id="A0A6G4WD68"/>
<feature type="transmembrane region" description="Helical" evidence="1">
    <location>
        <begin position="471"/>
        <end position="499"/>
    </location>
</feature>
<proteinExistence type="predicted"/>
<evidence type="ECO:0000259" key="2">
    <source>
        <dbReference type="Pfam" id="PF01970"/>
    </source>
</evidence>
<feature type="transmembrane region" description="Helical" evidence="1">
    <location>
        <begin position="318"/>
        <end position="338"/>
    </location>
</feature>
<organism evidence="3 4">
    <name type="scientific">Allomesorhizobium camelthorni</name>
    <dbReference type="NCBI Taxonomy" id="475069"/>
    <lineage>
        <taxon>Bacteria</taxon>
        <taxon>Pseudomonadati</taxon>
        <taxon>Pseudomonadota</taxon>
        <taxon>Alphaproteobacteria</taxon>
        <taxon>Hyphomicrobiales</taxon>
        <taxon>Phyllobacteriaceae</taxon>
        <taxon>Allomesorhizobium</taxon>
    </lineage>
</organism>
<dbReference type="Pfam" id="PF01970">
    <property type="entry name" value="TctA"/>
    <property type="match status" value="1"/>
</dbReference>
<feature type="transmembrane region" description="Helical" evidence="1">
    <location>
        <begin position="61"/>
        <end position="85"/>
    </location>
</feature>
<feature type="transmembrane region" description="Helical" evidence="1">
    <location>
        <begin position="170"/>
        <end position="189"/>
    </location>
</feature>
<dbReference type="PANTHER" id="PTHR35342:SF5">
    <property type="entry name" value="TRICARBOXYLIC TRANSPORT PROTEIN"/>
    <property type="match status" value="1"/>
</dbReference>
<gene>
    <name evidence="3" type="ORF">G6N73_16200</name>
</gene>
<feature type="transmembrane region" description="Helical" evidence="1">
    <location>
        <begin position="106"/>
        <end position="131"/>
    </location>
</feature>
<dbReference type="PANTHER" id="PTHR35342">
    <property type="entry name" value="TRICARBOXYLIC TRANSPORT PROTEIN"/>
    <property type="match status" value="1"/>
</dbReference>
<evidence type="ECO:0000313" key="4">
    <source>
        <dbReference type="Proteomes" id="UP001642900"/>
    </source>
</evidence>
<feature type="transmembrane region" description="Helical" evidence="1">
    <location>
        <begin position="358"/>
        <end position="381"/>
    </location>
</feature>
<feature type="domain" description="DUF112" evidence="2">
    <location>
        <begin position="21"/>
        <end position="438"/>
    </location>
</feature>
<keyword evidence="1" id="KW-1133">Transmembrane helix</keyword>
<evidence type="ECO:0000256" key="1">
    <source>
        <dbReference type="SAM" id="Phobius"/>
    </source>
</evidence>
<accession>A0A6G4WD68</accession>
<feature type="transmembrane region" description="Helical" evidence="1">
    <location>
        <begin position="201"/>
        <end position="224"/>
    </location>
</feature>
<reference evidence="3 4" key="1">
    <citation type="submission" date="2020-02" db="EMBL/GenBank/DDBJ databases">
        <title>Genome sequence of strain CCNWXJ40-4.</title>
        <authorList>
            <person name="Gao J."/>
            <person name="Sun J."/>
        </authorList>
    </citation>
    <scope>NUCLEOTIDE SEQUENCE [LARGE SCALE GENOMIC DNA]</scope>
    <source>
        <strain evidence="3 4">CCNWXJ 40-4</strain>
    </source>
</reference>
<dbReference type="EMBL" id="JAAKZF010000021">
    <property type="protein sequence ID" value="NGO52701.1"/>
    <property type="molecule type" value="Genomic_DNA"/>
</dbReference>
<feature type="transmembrane region" description="Helical" evidence="1">
    <location>
        <begin position="21"/>
        <end position="49"/>
    </location>
</feature>
<comment type="caution">
    <text evidence="3">The sequence shown here is derived from an EMBL/GenBank/DDBJ whole genome shotgun (WGS) entry which is preliminary data.</text>
</comment>
<keyword evidence="4" id="KW-1185">Reference proteome</keyword>
<name>A0A6G4WD68_9HYPH</name>
<dbReference type="InterPro" id="IPR002823">
    <property type="entry name" value="DUF112_TM"/>
</dbReference>
<evidence type="ECO:0000313" key="3">
    <source>
        <dbReference type="EMBL" id="NGO52701.1"/>
    </source>
</evidence>
<sequence>MFDGLIMFGHSIASFATPTTILYALVATLVGLVIGALPGLTATMGVALMTTMTLTLQPNDAILILICTYVGAIYGGSRSAILLNIPGTPASAASCLDGYALARQGLAGRAMGIATTGSVLGTWIGMFFLATLTPVLGEVALKFGAYEFFWLAVFGVVISGNLTGNDPLKGWIAGFLGLFIATIGQEGLYAHDRFTFGYHDLSGGIALLPALVGAFGFAEVLTVMRDKPRDVILNSFDAVIPRIRDVLQYWRTIIRSGVIGTGIGIIPGVGEDVAAWSSYAAARRASKEKEKFGKGSVEGLMAAETGDNACVPGSVIPVLTLAVPGSAPAAVLLAAMLIHGVQPGPLIMVNSPQFVFDVVAMMLIASVAILIYGLTLTRLLVKILQVPQTLVMPVIFVLCVVGSFALASRVFDIYVMLFFGIAGFLLRRLNYPMAPLVLGIVLGDLLDKNLRRGLVLSDGDLTPFFTRPISVVLFLLIAGTVLLNIPVFHRAAVSLWAYVSAPFRRTKRPDQPTSRRPHD</sequence>
<dbReference type="RefSeq" id="WP_165029348.1">
    <property type="nucleotide sequence ID" value="NZ_JAAKZF010000021.1"/>
</dbReference>
<feature type="transmembrane region" description="Helical" evidence="1">
    <location>
        <begin position="143"/>
        <end position="163"/>
    </location>
</feature>
<keyword evidence="1" id="KW-0472">Membrane</keyword>
<keyword evidence="1" id="KW-0812">Transmembrane</keyword>